<dbReference type="PANTHER" id="PTHR32057:SF14">
    <property type="entry name" value="PROTEIN ADENYLYLTRANSFERASE SELO, MITOCHONDRIAL"/>
    <property type="match status" value="1"/>
</dbReference>
<proteinExistence type="inferred from homology"/>
<evidence type="ECO:0000313" key="12">
    <source>
        <dbReference type="Proteomes" id="UP000807716"/>
    </source>
</evidence>
<keyword evidence="6" id="KW-0547">Nucleotide-binding</keyword>
<feature type="compositionally biased region" description="Basic and acidic residues" evidence="10">
    <location>
        <begin position="300"/>
        <end position="312"/>
    </location>
</feature>
<sequence length="727" mass="81251">MTSSTSPLPPPLRPSKLTSALPGEDISRPGMGVPDDVLRTPRIVRDAVYSYVHPEDQSKGAHLLSWNKAMASTLGSPQPDRRQWTADDEALVLKLLTGATKDRLLIDALFPSATTMNADDVVKDHQKEEDNDGSNPSSPMRLHPWALCYGGHQFGFYAGQLGDGRAISLYETIAPSTGTSWELQLKGAGKTPYSRFADGYAVLRSSIREYLGAEASTETMVLREEGPEPGAIVCRLAPSWIRFGSFEIFHYRRDHKNLRRLAEYVAKDIYGFEDDFEKKTTNPLTTPSSSSPTTTTTATGDEKKKHEDKEEAPQKPFVYNRFARMFDEVARRTARMVSGWQAIGFCHGVINTDNMSILGLTIDYGPFAFLDRYDPAWICNHSDDQGRYMYQSQPGICLWNLTKLALTLETLIGAEDRVDDLDWLTEQLKPPQAPSGSTVSSDETPSSPKTPTADEKLKARGSDIIVEILQRGFRQEFLRDYRQRMNDKMGLSGGNSEAVRDSDLEDIVVPALAWMDDFEVDYHGFFRQLADYTTSPSSASTDAGVNTYNPDHVRQWVQRLLDPVVWQVRGDDAVAKVDTWLTKYHERIVTSDNPALRQDAERRRLMNKTNPAFVLRNWVAQKVIERVTAVVEKDRQERGKGGGGSASTSLEDAAKIEADRDLLDRVLDMCQNPFGDEVEEKEKKDSDTVVEDETCKVVKNNAGLEKYGEFVGPVPEWGQGIQCSCSS</sequence>
<feature type="region of interest" description="Disordered" evidence="10">
    <location>
        <begin position="427"/>
        <end position="456"/>
    </location>
</feature>
<feature type="compositionally biased region" description="Low complexity" evidence="10">
    <location>
        <begin position="281"/>
        <end position="299"/>
    </location>
</feature>
<evidence type="ECO:0000256" key="5">
    <source>
        <dbReference type="ARBA" id="ARBA00022723"/>
    </source>
</evidence>
<evidence type="ECO:0000256" key="10">
    <source>
        <dbReference type="SAM" id="MobiDB-lite"/>
    </source>
</evidence>
<keyword evidence="3" id="KW-0808">Transferase</keyword>
<dbReference type="GO" id="GO:0070733">
    <property type="term" value="F:AMPylase activity"/>
    <property type="evidence" value="ECO:0007669"/>
    <property type="project" value="TreeGrafter"/>
</dbReference>
<feature type="compositionally biased region" description="Polar residues" evidence="10">
    <location>
        <begin position="434"/>
        <end position="450"/>
    </location>
</feature>
<dbReference type="EMBL" id="JAAAJB010000277">
    <property type="protein sequence ID" value="KAG0259637.1"/>
    <property type="molecule type" value="Genomic_DNA"/>
</dbReference>
<evidence type="ECO:0000256" key="3">
    <source>
        <dbReference type="ARBA" id="ARBA00022679"/>
    </source>
</evidence>
<gene>
    <name evidence="11" type="ORF">DFQ27_003963</name>
</gene>
<evidence type="ECO:0000256" key="2">
    <source>
        <dbReference type="ARBA" id="ARBA00009747"/>
    </source>
</evidence>
<keyword evidence="7" id="KW-0067">ATP-binding</keyword>
<keyword evidence="4" id="KW-0548">Nucleotidyltransferase</keyword>
<feature type="region of interest" description="Disordered" evidence="10">
    <location>
        <begin position="1"/>
        <end position="35"/>
    </location>
</feature>
<reference evidence="11" key="1">
    <citation type="journal article" date="2020" name="Fungal Divers.">
        <title>Resolving the Mortierellaceae phylogeny through synthesis of multi-gene phylogenetics and phylogenomics.</title>
        <authorList>
            <person name="Vandepol N."/>
            <person name="Liber J."/>
            <person name="Desiro A."/>
            <person name="Na H."/>
            <person name="Kennedy M."/>
            <person name="Barry K."/>
            <person name="Grigoriev I.V."/>
            <person name="Miller A.N."/>
            <person name="O'Donnell K."/>
            <person name="Stajich J.E."/>
            <person name="Bonito G."/>
        </authorList>
    </citation>
    <scope>NUCLEOTIDE SEQUENCE</scope>
    <source>
        <strain evidence="11">BC1065</strain>
    </source>
</reference>
<feature type="region of interest" description="Disordered" evidence="10">
    <location>
        <begin position="280"/>
        <end position="312"/>
    </location>
</feature>
<organism evidence="11 12">
    <name type="scientific">Actinomortierella ambigua</name>
    <dbReference type="NCBI Taxonomy" id="1343610"/>
    <lineage>
        <taxon>Eukaryota</taxon>
        <taxon>Fungi</taxon>
        <taxon>Fungi incertae sedis</taxon>
        <taxon>Mucoromycota</taxon>
        <taxon>Mortierellomycotina</taxon>
        <taxon>Mortierellomycetes</taxon>
        <taxon>Mortierellales</taxon>
        <taxon>Mortierellaceae</taxon>
        <taxon>Actinomortierella</taxon>
    </lineage>
</organism>
<dbReference type="Proteomes" id="UP000807716">
    <property type="component" value="Unassembled WGS sequence"/>
</dbReference>
<dbReference type="GO" id="GO:0005739">
    <property type="term" value="C:mitochondrion"/>
    <property type="evidence" value="ECO:0007669"/>
    <property type="project" value="TreeGrafter"/>
</dbReference>
<dbReference type="PANTHER" id="PTHR32057">
    <property type="entry name" value="PROTEIN ADENYLYLTRANSFERASE SELO, MITOCHONDRIAL"/>
    <property type="match status" value="1"/>
</dbReference>
<evidence type="ECO:0000256" key="8">
    <source>
        <dbReference type="ARBA" id="ARBA00022842"/>
    </source>
</evidence>
<comment type="cofactor">
    <cofactor evidence="1">
        <name>Mg(2+)</name>
        <dbReference type="ChEBI" id="CHEBI:18420"/>
    </cofactor>
</comment>
<dbReference type="InterPro" id="IPR003846">
    <property type="entry name" value="SelO"/>
</dbReference>
<evidence type="ECO:0000313" key="11">
    <source>
        <dbReference type="EMBL" id="KAG0259637.1"/>
    </source>
</evidence>
<evidence type="ECO:0000256" key="1">
    <source>
        <dbReference type="ARBA" id="ARBA00001946"/>
    </source>
</evidence>
<evidence type="ECO:0000256" key="6">
    <source>
        <dbReference type="ARBA" id="ARBA00022741"/>
    </source>
</evidence>
<keyword evidence="5" id="KW-0479">Metal-binding</keyword>
<name>A0A9P6U523_9FUNG</name>
<dbReference type="AlphaFoldDB" id="A0A9P6U523"/>
<evidence type="ECO:0000256" key="7">
    <source>
        <dbReference type="ARBA" id="ARBA00022840"/>
    </source>
</evidence>
<evidence type="ECO:0000256" key="9">
    <source>
        <dbReference type="ARBA" id="ARBA00031547"/>
    </source>
</evidence>
<dbReference type="Pfam" id="PF02696">
    <property type="entry name" value="SelO"/>
    <property type="match status" value="1"/>
</dbReference>
<keyword evidence="12" id="KW-1185">Reference proteome</keyword>
<accession>A0A9P6U523</accession>
<dbReference type="GO" id="GO:0046872">
    <property type="term" value="F:metal ion binding"/>
    <property type="evidence" value="ECO:0007669"/>
    <property type="project" value="UniProtKB-KW"/>
</dbReference>
<comment type="caution">
    <text evidence="11">The sequence shown here is derived from an EMBL/GenBank/DDBJ whole genome shotgun (WGS) entry which is preliminary data.</text>
</comment>
<protein>
    <recommendedName>
        <fullName evidence="9">Selenoprotein O</fullName>
    </recommendedName>
</protein>
<dbReference type="OrthoDB" id="10254721at2759"/>
<evidence type="ECO:0000256" key="4">
    <source>
        <dbReference type="ARBA" id="ARBA00022695"/>
    </source>
</evidence>
<comment type="similarity">
    <text evidence="2">Belongs to the SELO family.</text>
</comment>
<keyword evidence="8" id="KW-0460">Magnesium</keyword>
<dbReference type="GO" id="GO:0005524">
    <property type="term" value="F:ATP binding"/>
    <property type="evidence" value="ECO:0007669"/>
    <property type="project" value="UniProtKB-KW"/>
</dbReference>